<reference evidence="5 6" key="1">
    <citation type="submission" date="2024-11" db="EMBL/GenBank/DDBJ databases">
        <title>Chromosome-level genome assembly of the freshwater bivalve Anodonta woodiana.</title>
        <authorList>
            <person name="Chen X."/>
        </authorList>
    </citation>
    <scope>NUCLEOTIDE SEQUENCE [LARGE SCALE GENOMIC DNA]</scope>
    <source>
        <strain evidence="5">MN2024</strain>
        <tissue evidence="5">Gills</tissue>
    </source>
</reference>
<dbReference type="PRINTS" id="PR00625">
    <property type="entry name" value="JDOMAIN"/>
</dbReference>
<keyword evidence="2" id="KW-0812">Transmembrane</keyword>
<keyword evidence="3" id="KW-0732">Signal</keyword>
<dbReference type="PANTHER" id="PTHR44145">
    <property type="entry name" value="DNAJ HOMOLOG SUBFAMILY A MEMBER 3, MITOCHONDRIAL"/>
    <property type="match status" value="1"/>
</dbReference>
<feature type="transmembrane region" description="Helical" evidence="2">
    <location>
        <begin position="229"/>
        <end position="248"/>
    </location>
</feature>
<dbReference type="PANTHER" id="PTHR44145:SF3">
    <property type="entry name" value="DNAJ HOMOLOG SUBFAMILY A MEMBER 3, MITOCHONDRIAL"/>
    <property type="match status" value="1"/>
</dbReference>
<feature type="transmembrane region" description="Helical" evidence="2">
    <location>
        <begin position="293"/>
        <end position="310"/>
    </location>
</feature>
<dbReference type="SMART" id="SM00271">
    <property type="entry name" value="DnaJ"/>
    <property type="match status" value="1"/>
</dbReference>
<dbReference type="AlphaFoldDB" id="A0ABD3VVM5"/>
<keyword evidence="2" id="KW-0472">Membrane</keyword>
<name>A0ABD3VVM5_SINWO</name>
<dbReference type="PROSITE" id="PS50076">
    <property type="entry name" value="DNAJ_2"/>
    <property type="match status" value="1"/>
</dbReference>
<feature type="signal peptide" evidence="3">
    <location>
        <begin position="1"/>
        <end position="18"/>
    </location>
</feature>
<evidence type="ECO:0000259" key="4">
    <source>
        <dbReference type="PROSITE" id="PS50076"/>
    </source>
</evidence>
<feature type="chain" id="PRO_5044804604" description="J domain-containing protein" evidence="3">
    <location>
        <begin position="19"/>
        <end position="473"/>
    </location>
</feature>
<comment type="caution">
    <text evidence="5">The sequence shown here is derived from an EMBL/GenBank/DDBJ whole genome shotgun (WGS) entry which is preliminary data.</text>
</comment>
<dbReference type="Proteomes" id="UP001634394">
    <property type="component" value="Unassembled WGS sequence"/>
</dbReference>
<feature type="transmembrane region" description="Helical" evidence="2">
    <location>
        <begin position="453"/>
        <end position="470"/>
    </location>
</feature>
<dbReference type="Pfam" id="PF00226">
    <property type="entry name" value="DnaJ"/>
    <property type="match status" value="1"/>
</dbReference>
<dbReference type="Gene3D" id="1.10.287.110">
    <property type="entry name" value="DnaJ domain"/>
    <property type="match status" value="1"/>
</dbReference>
<evidence type="ECO:0000256" key="3">
    <source>
        <dbReference type="SAM" id="SignalP"/>
    </source>
</evidence>
<dbReference type="InterPro" id="IPR001623">
    <property type="entry name" value="DnaJ_domain"/>
</dbReference>
<dbReference type="CDD" id="cd06257">
    <property type="entry name" value="DnaJ"/>
    <property type="match status" value="1"/>
</dbReference>
<dbReference type="InterPro" id="IPR036869">
    <property type="entry name" value="J_dom_sf"/>
</dbReference>
<evidence type="ECO:0000313" key="6">
    <source>
        <dbReference type="Proteomes" id="UP001634394"/>
    </source>
</evidence>
<dbReference type="InterPro" id="IPR051938">
    <property type="entry name" value="Apopto_cytoskel_mod"/>
</dbReference>
<evidence type="ECO:0000256" key="2">
    <source>
        <dbReference type="SAM" id="Phobius"/>
    </source>
</evidence>
<feature type="transmembrane region" description="Helical" evidence="2">
    <location>
        <begin position="316"/>
        <end position="337"/>
    </location>
</feature>
<proteinExistence type="predicted"/>
<accession>A0ABD3VVM5</accession>
<organism evidence="5 6">
    <name type="scientific">Sinanodonta woodiana</name>
    <name type="common">Chinese pond mussel</name>
    <name type="synonym">Anodonta woodiana</name>
    <dbReference type="NCBI Taxonomy" id="1069815"/>
    <lineage>
        <taxon>Eukaryota</taxon>
        <taxon>Metazoa</taxon>
        <taxon>Spiralia</taxon>
        <taxon>Lophotrochozoa</taxon>
        <taxon>Mollusca</taxon>
        <taxon>Bivalvia</taxon>
        <taxon>Autobranchia</taxon>
        <taxon>Heteroconchia</taxon>
        <taxon>Palaeoheterodonta</taxon>
        <taxon>Unionida</taxon>
        <taxon>Unionoidea</taxon>
        <taxon>Unionidae</taxon>
        <taxon>Unioninae</taxon>
        <taxon>Sinanodonta</taxon>
    </lineage>
</organism>
<protein>
    <recommendedName>
        <fullName evidence="4">J domain-containing protein</fullName>
    </recommendedName>
</protein>
<evidence type="ECO:0000313" key="5">
    <source>
        <dbReference type="EMBL" id="KAL3865083.1"/>
    </source>
</evidence>
<keyword evidence="1" id="KW-0143">Chaperone</keyword>
<evidence type="ECO:0000256" key="1">
    <source>
        <dbReference type="ARBA" id="ARBA00023186"/>
    </source>
</evidence>
<feature type="transmembrane region" description="Helical" evidence="2">
    <location>
        <begin position="386"/>
        <end position="406"/>
    </location>
</feature>
<sequence length="473" mass="55835">MSLTLLWLICTLFSSVTSDFVDHYATLGLSRDAERNEIRSAYTRLVKIYHPDKRRLIESRDESKQFLAVQEAYEVLRDSVKRETYDRHYPDAGKSWWNSLRSDWNELAFLRRRNALQNSIIQALHEIFYKYQILTFHFIRYVVNELPIFMSKLKSATDDWTHAKSVRWTGFRSETYARPYHKKNWWIPEYGSLKGSFRDFLMVLGLSSACLISKYLSRLKIVKAVSFPFCFNTVIFPVWLTVYLPWLVMKKLPWIFALVLVFIQISVYKTFARKILSDILQNVDEGVKNHEKEIFYYILVATIVSFPVFNKYRHQIHLFTRICICAVIHIATCVAVFKAMIFKDAVSFFVCLTLLIILIDKFPITITVFLYLLIQIISGNCLDVSPILFTITITLGFISWPISYLFEGSRRSSLYYLKLLWFQQFLAGADHVGETEQEEQIQEKDIITLRQEISFYFGLTFSCIFVMFVYEFY</sequence>
<feature type="transmembrane region" description="Helical" evidence="2">
    <location>
        <begin position="200"/>
        <end position="217"/>
    </location>
</feature>
<feature type="domain" description="J" evidence="4">
    <location>
        <begin position="22"/>
        <end position="89"/>
    </location>
</feature>
<feature type="transmembrane region" description="Helical" evidence="2">
    <location>
        <begin position="349"/>
        <end position="374"/>
    </location>
</feature>
<dbReference type="EMBL" id="JBJQND010000010">
    <property type="protein sequence ID" value="KAL3865083.1"/>
    <property type="molecule type" value="Genomic_DNA"/>
</dbReference>
<keyword evidence="2" id="KW-1133">Transmembrane helix</keyword>
<gene>
    <name evidence="5" type="ORF">ACJMK2_006714</name>
</gene>
<keyword evidence="6" id="KW-1185">Reference proteome</keyword>
<dbReference type="SUPFAM" id="SSF46565">
    <property type="entry name" value="Chaperone J-domain"/>
    <property type="match status" value="1"/>
</dbReference>
<feature type="transmembrane region" description="Helical" evidence="2">
    <location>
        <begin position="254"/>
        <end position="272"/>
    </location>
</feature>